<dbReference type="Pfam" id="PF05701">
    <property type="entry name" value="WEMBL"/>
    <property type="match status" value="1"/>
</dbReference>
<dbReference type="GO" id="GO:0005829">
    <property type="term" value="C:cytosol"/>
    <property type="evidence" value="ECO:0007669"/>
    <property type="project" value="TreeGrafter"/>
</dbReference>
<evidence type="ECO:0000256" key="1">
    <source>
        <dbReference type="ARBA" id="ARBA00005485"/>
    </source>
</evidence>
<keyword evidence="2 3" id="KW-0175">Coiled coil</keyword>
<evidence type="ECO:0000256" key="2">
    <source>
        <dbReference type="ARBA" id="ARBA00023054"/>
    </source>
</evidence>
<dbReference type="GO" id="GO:0009904">
    <property type="term" value="P:chloroplast accumulation movement"/>
    <property type="evidence" value="ECO:0007669"/>
    <property type="project" value="TreeGrafter"/>
</dbReference>
<evidence type="ECO:0000256" key="4">
    <source>
        <dbReference type="SAM" id="MobiDB-lite"/>
    </source>
</evidence>
<feature type="region of interest" description="Disordered" evidence="4">
    <location>
        <begin position="1"/>
        <end position="32"/>
    </location>
</feature>
<organism evidence="5 6">
    <name type="scientific">Citrus x changshan-huyou</name>
    <dbReference type="NCBI Taxonomy" id="2935761"/>
    <lineage>
        <taxon>Eukaryota</taxon>
        <taxon>Viridiplantae</taxon>
        <taxon>Streptophyta</taxon>
        <taxon>Embryophyta</taxon>
        <taxon>Tracheophyta</taxon>
        <taxon>Spermatophyta</taxon>
        <taxon>Magnoliopsida</taxon>
        <taxon>eudicotyledons</taxon>
        <taxon>Gunneridae</taxon>
        <taxon>Pentapetalae</taxon>
        <taxon>rosids</taxon>
        <taxon>malvids</taxon>
        <taxon>Sapindales</taxon>
        <taxon>Rutaceae</taxon>
        <taxon>Aurantioideae</taxon>
        <taxon>Citrus</taxon>
    </lineage>
</organism>
<dbReference type="AlphaFoldDB" id="A0AAP0N1Y4"/>
<accession>A0AAP0N1Y4</accession>
<reference evidence="5 6" key="1">
    <citation type="submission" date="2024-05" db="EMBL/GenBank/DDBJ databases">
        <title>Haplotype-resolved chromosome-level genome assembly of Huyou (Citrus changshanensis).</title>
        <authorList>
            <person name="Miao C."/>
            <person name="Chen W."/>
            <person name="Wu Y."/>
            <person name="Wang L."/>
            <person name="Zhao S."/>
            <person name="Grierson D."/>
            <person name="Xu C."/>
            <person name="Chen K."/>
        </authorList>
    </citation>
    <scope>NUCLEOTIDE SEQUENCE [LARGE SCALE GENOMIC DNA]</scope>
    <source>
        <strain evidence="5">01-14</strain>
        <tissue evidence="5">Leaf</tissue>
    </source>
</reference>
<keyword evidence="6" id="KW-1185">Reference proteome</keyword>
<protein>
    <recommendedName>
        <fullName evidence="7">WEB family protein</fullName>
    </recommendedName>
</protein>
<dbReference type="InterPro" id="IPR008545">
    <property type="entry name" value="Web"/>
</dbReference>
<dbReference type="PANTHER" id="PTHR32054">
    <property type="entry name" value="HEAVY CHAIN, PUTATIVE, EXPRESSED-RELATED-RELATED"/>
    <property type="match status" value="1"/>
</dbReference>
<dbReference type="Proteomes" id="UP001428341">
    <property type="component" value="Unassembled WGS sequence"/>
</dbReference>
<dbReference type="PANTHER" id="PTHR32054:SF42">
    <property type="entry name" value="WEB FAMILY PROTEIN"/>
    <property type="match status" value="1"/>
</dbReference>
<evidence type="ECO:0000313" key="6">
    <source>
        <dbReference type="Proteomes" id="UP001428341"/>
    </source>
</evidence>
<proteinExistence type="inferred from homology"/>
<evidence type="ECO:0000256" key="3">
    <source>
        <dbReference type="SAM" id="Coils"/>
    </source>
</evidence>
<feature type="compositionally biased region" description="Low complexity" evidence="4">
    <location>
        <begin position="1"/>
        <end position="12"/>
    </location>
</feature>
<comment type="similarity">
    <text evidence="1">Belongs to the WEB family.</text>
</comment>
<dbReference type="GO" id="GO:0009903">
    <property type="term" value="P:chloroplast avoidance movement"/>
    <property type="evidence" value="ECO:0007669"/>
    <property type="project" value="TreeGrafter"/>
</dbReference>
<evidence type="ECO:0000313" key="5">
    <source>
        <dbReference type="EMBL" id="KAK9224237.1"/>
    </source>
</evidence>
<dbReference type="EMBL" id="JBCGBO010000002">
    <property type="protein sequence ID" value="KAK9224237.1"/>
    <property type="molecule type" value="Genomic_DNA"/>
</dbReference>
<feature type="coiled-coil region" evidence="3">
    <location>
        <begin position="108"/>
        <end position="149"/>
    </location>
</feature>
<gene>
    <name evidence="5" type="ORF">WN944_012687</name>
</gene>
<feature type="coiled-coil region" evidence="3">
    <location>
        <begin position="488"/>
        <end position="547"/>
    </location>
</feature>
<comment type="caution">
    <text evidence="5">The sequence shown here is derived from an EMBL/GenBank/DDBJ whole genome shotgun (WGS) entry which is preliminary data.</text>
</comment>
<sequence>MLNNNNNNNNNNIIRDQKAKVSSGSPRGEVGEIDTRAPFQSVKAAVSLFGEVKLANNKNKPLLRRTRLSSENVLDKETQLLLARKEIERTKKLLESSESTRARALGDLERAKRTMLELTTKLKAVKDSKESAIAAAEHVRKQAKQLEEAKSQKNIGGIAVERKQQVDIAREHYAITASKIDAAKQELNRIRQDFDAALEAKHSALQQAAEAQRLAKVSSERVADLRKQLSAMKEGIKQIKLAAQEATDEQARIVSEKDTLMQSYKAAQEAAENKLNSLKKEYDPQLTENLEIQLAQTTEEIKVLQKQMKQAHAAEMDSMRAVTAELNKATKSLQEAADEECSLRNLVASLKLELEDVQKECAELKEKEAEMEVIKGALMESIAKESAVECEDSLNEHKLELEKLSAETETAMKEEAVIKEEAEHLKQAAEAARMLAKEAEKNLQLALSEVEQAKASERKALGELNVLSIKPDSASNITISKEEFDSLNKAVEESVAVAEKKLAEAEAQLLVINARKNEADKKLEANLTDVEEIKNATEAALKSAETATAAQSMVEAELRRWRQQEEQWLRLNSRGGASKKSN</sequence>
<name>A0AAP0N1Y4_9ROSI</name>
<evidence type="ECO:0008006" key="7">
    <source>
        <dbReference type="Google" id="ProtNLM"/>
    </source>
</evidence>
<feature type="coiled-coil region" evidence="3">
    <location>
        <begin position="173"/>
        <end position="456"/>
    </location>
</feature>